<reference evidence="3" key="1">
    <citation type="submission" date="2024-02" db="UniProtKB">
        <authorList>
            <consortium name="WormBaseParasite"/>
        </authorList>
    </citation>
    <scope>IDENTIFICATION</scope>
</reference>
<feature type="transmembrane region" description="Helical" evidence="1">
    <location>
        <begin position="137"/>
        <end position="162"/>
    </location>
</feature>
<feature type="transmembrane region" description="Helical" evidence="1">
    <location>
        <begin position="96"/>
        <end position="117"/>
    </location>
</feature>
<keyword evidence="1" id="KW-1133">Transmembrane helix</keyword>
<dbReference type="AlphaFoldDB" id="A0AAF3F8F9"/>
<feature type="transmembrane region" description="Helical" evidence="1">
    <location>
        <begin position="62"/>
        <end position="84"/>
    </location>
</feature>
<evidence type="ECO:0000313" key="3">
    <source>
        <dbReference type="WBParaSite" id="MBELARI_LOCUS3118"/>
    </source>
</evidence>
<feature type="transmembrane region" description="Helical" evidence="1">
    <location>
        <begin position="174"/>
        <end position="191"/>
    </location>
</feature>
<name>A0AAF3F8F9_9BILA</name>
<keyword evidence="1" id="KW-0812">Transmembrane</keyword>
<keyword evidence="2" id="KW-1185">Reference proteome</keyword>
<feature type="transmembrane region" description="Helical" evidence="1">
    <location>
        <begin position="238"/>
        <end position="263"/>
    </location>
</feature>
<accession>A0AAF3F8F9</accession>
<dbReference type="WBParaSite" id="MBELARI_LOCUS3118">
    <property type="protein sequence ID" value="MBELARI_LOCUS3118"/>
    <property type="gene ID" value="MBELARI_LOCUS3118"/>
</dbReference>
<protein>
    <submittedName>
        <fullName evidence="3">Uncharacterized protein</fullName>
    </submittedName>
</protein>
<sequence>MSANVMPIDPYYYFYDDLSMNETFGYGGSEGNCTKSEMNGTTITNCTDVTIYDDPGVDPPTAASMMGGICLIGIVIQALALHVVKHNSKLTNDVKLYFYVEFICRIFILFEHVFWGIPCGLWDLRYYVPLVDRIVSYLYYCQFLIVCTAQLMTTSNRVLAVIFDGVYYRRNHYVSQKVKMIVLFVGAALLYAPVFNYYWVIATFDTYLFSFAIYTLAKDLNLSDKFKYRSNHYTEIKLAIMMVINHSANALGVAAGFITTFSWFLSSFWLFFLVTFINLALYSVFGLNVVIFLRDHRRGRAIDVVMPLSSLRPPPLTAATTIT</sequence>
<proteinExistence type="predicted"/>
<keyword evidence="1" id="KW-0472">Membrane</keyword>
<evidence type="ECO:0000313" key="2">
    <source>
        <dbReference type="Proteomes" id="UP000887575"/>
    </source>
</evidence>
<feature type="transmembrane region" description="Helical" evidence="1">
    <location>
        <begin position="269"/>
        <end position="293"/>
    </location>
</feature>
<feature type="transmembrane region" description="Helical" evidence="1">
    <location>
        <begin position="197"/>
        <end position="217"/>
    </location>
</feature>
<organism evidence="2 3">
    <name type="scientific">Mesorhabditis belari</name>
    <dbReference type="NCBI Taxonomy" id="2138241"/>
    <lineage>
        <taxon>Eukaryota</taxon>
        <taxon>Metazoa</taxon>
        <taxon>Ecdysozoa</taxon>
        <taxon>Nematoda</taxon>
        <taxon>Chromadorea</taxon>
        <taxon>Rhabditida</taxon>
        <taxon>Rhabditina</taxon>
        <taxon>Rhabditomorpha</taxon>
        <taxon>Rhabditoidea</taxon>
        <taxon>Rhabditidae</taxon>
        <taxon>Mesorhabditinae</taxon>
        <taxon>Mesorhabditis</taxon>
    </lineage>
</organism>
<dbReference type="Proteomes" id="UP000887575">
    <property type="component" value="Unassembled WGS sequence"/>
</dbReference>
<evidence type="ECO:0000256" key="1">
    <source>
        <dbReference type="SAM" id="Phobius"/>
    </source>
</evidence>